<organism evidence="1 2">
    <name type="scientific">Caballeronia hypogeia</name>
    <dbReference type="NCBI Taxonomy" id="1777140"/>
    <lineage>
        <taxon>Bacteria</taxon>
        <taxon>Pseudomonadati</taxon>
        <taxon>Pseudomonadota</taxon>
        <taxon>Betaproteobacteria</taxon>
        <taxon>Burkholderiales</taxon>
        <taxon>Burkholderiaceae</taxon>
        <taxon>Caballeronia</taxon>
    </lineage>
</organism>
<accession>A0A158ASH1</accession>
<reference evidence="1" key="1">
    <citation type="submission" date="2016-01" db="EMBL/GenBank/DDBJ databases">
        <authorList>
            <person name="Peeters C."/>
        </authorList>
    </citation>
    <scope>NUCLEOTIDE SEQUENCE</scope>
    <source>
        <strain evidence="1">LMG 29322</strain>
    </source>
</reference>
<dbReference type="Gene3D" id="1.10.10.10">
    <property type="entry name" value="Winged helix-like DNA-binding domain superfamily/Winged helix DNA-binding domain"/>
    <property type="match status" value="1"/>
</dbReference>
<dbReference type="Proteomes" id="UP000054851">
    <property type="component" value="Unassembled WGS sequence"/>
</dbReference>
<protein>
    <submittedName>
        <fullName evidence="1">Uncharacterized protein</fullName>
    </submittedName>
</protein>
<dbReference type="InterPro" id="IPR013324">
    <property type="entry name" value="RNA_pol_sigma_r3/r4-like"/>
</dbReference>
<evidence type="ECO:0000313" key="2">
    <source>
        <dbReference type="Proteomes" id="UP000054851"/>
    </source>
</evidence>
<gene>
    <name evidence="1" type="ORF">AWB79_02669</name>
</gene>
<dbReference type="AlphaFoldDB" id="A0A158ASH1"/>
<keyword evidence="2" id="KW-1185">Reference proteome</keyword>
<dbReference type="EMBL" id="FCOA02000007">
    <property type="protein sequence ID" value="SAK59977.1"/>
    <property type="molecule type" value="Genomic_DNA"/>
</dbReference>
<dbReference type="SUPFAM" id="SSF88659">
    <property type="entry name" value="Sigma3 and sigma4 domains of RNA polymerase sigma factors"/>
    <property type="match status" value="1"/>
</dbReference>
<dbReference type="OrthoDB" id="7548639at2"/>
<evidence type="ECO:0000313" key="1">
    <source>
        <dbReference type="EMBL" id="SAK59977.1"/>
    </source>
</evidence>
<comment type="caution">
    <text evidence="1">The sequence shown here is derived from an EMBL/GenBank/DDBJ whole genome shotgun (WGS) entry which is preliminary data.</text>
</comment>
<proteinExistence type="predicted"/>
<dbReference type="InterPro" id="IPR036388">
    <property type="entry name" value="WH-like_DNA-bd_sf"/>
</dbReference>
<dbReference type="STRING" id="1777140.AWB79_02669"/>
<name>A0A158ASH1_9BURK</name>
<sequence length="263" mass="29733">MPVALKRKKKDGALYQRPPKIEASIEVLEPIEANARLSRFDGVAKKHSEYVPTEVLVHFLRGAWAKGERGEFEKIFRILLKRVDQSLRSAIWNSRIGSATDIRDEIVSRFVVLITKDCASQAGLLDFYEIHFDQAMVALRTSVLRKFKAIAGDMITVPLGSQEHDGREVSPEVEVALEAFLGGDPQKIDDPTFRLVLFSAIDRLPEDQKRVIGLLLQGVPIDAKDQDVMTIARILQCDERTVRNRRDRAYKALKAVLEKEAEL</sequence>
<dbReference type="RefSeq" id="WP_061167894.1">
    <property type="nucleotide sequence ID" value="NZ_FCOA02000007.1"/>
</dbReference>